<gene>
    <name evidence="4" type="ORF">GLRG_03995</name>
</gene>
<feature type="compositionally biased region" description="Pro residues" evidence="2">
    <location>
        <begin position="242"/>
        <end position="254"/>
    </location>
</feature>
<dbReference type="GeneID" id="24409360"/>
<evidence type="ECO:0000313" key="5">
    <source>
        <dbReference type="Proteomes" id="UP000008782"/>
    </source>
</evidence>
<keyword evidence="3" id="KW-0472">Membrane</keyword>
<feature type="compositionally biased region" description="Basic and acidic residues" evidence="2">
    <location>
        <begin position="325"/>
        <end position="342"/>
    </location>
</feature>
<dbReference type="HOGENOM" id="CLU_030993_0_0_1"/>
<feature type="region of interest" description="Disordered" evidence="2">
    <location>
        <begin position="325"/>
        <end position="406"/>
    </location>
</feature>
<feature type="coiled-coil region" evidence="1">
    <location>
        <begin position="415"/>
        <end position="442"/>
    </location>
</feature>
<dbReference type="STRING" id="645133.E3QD79"/>
<dbReference type="Proteomes" id="UP000008782">
    <property type="component" value="Unassembled WGS sequence"/>
</dbReference>
<dbReference type="EMBL" id="GG697342">
    <property type="protein sequence ID" value="EFQ28851.1"/>
    <property type="molecule type" value="Genomic_DNA"/>
</dbReference>
<dbReference type="OrthoDB" id="5240751at2759"/>
<sequence>MALAVDTPHGAPSTRVLVDEADDDIAFESSRQAWPTTQNNPADGTAAMPKDRTIHFNVTTLGGDNRVIVTSNDTHDINWTANSSVKITNAIWLGNMPGHFEETKELFPNEAGSSEQSSSTSYSSSDLGQPSTRAKRGEGVNLYGHSLSLPVHELYLKYGDQSMYINMYISLMWTHDDRSGTSRSGVFTVLNSSVPSTDYDATVQRIKYLTAGDDNGDQLNGFETDGVPTESVPGGEVETSTLPPPTATTFPPNPAIGQNTGSNSGGSSLSSGTIAGIVIGSVFGLSLIVFLGWFFLRQRRRADHVSNSEYGSGHGPHKYLADKEAHARVTESPHPPYSDDRQQPQQQLEQHHYLHQGGSGAAVGAAERSPLTPYGEEGHVPITGRSMEDMTRSGVPSSTPNAATNVSHLIEDGMTEEDIRQLEDEERALDDAIEQAGQGQRRG</sequence>
<organism evidence="5">
    <name type="scientific">Colletotrichum graminicola (strain M1.001 / M2 / FGSC 10212)</name>
    <name type="common">Maize anthracnose fungus</name>
    <name type="synonym">Glomerella graminicola</name>
    <dbReference type="NCBI Taxonomy" id="645133"/>
    <lineage>
        <taxon>Eukaryota</taxon>
        <taxon>Fungi</taxon>
        <taxon>Dikarya</taxon>
        <taxon>Ascomycota</taxon>
        <taxon>Pezizomycotina</taxon>
        <taxon>Sordariomycetes</taxon>
        <taxon>Hypocreomycetidae</taxon>
        <taxon>Glomerellales</taxon>
        <taxon>Glomerellaceae</taxon>
        <taxon>Colletotrichum</taxon>
        <taxon>Colletotrichum graminicola species complex</taxon>
    </lineage>
</organism>
<keyword evidence="5" id="KW-1185">Reference proteome</keyword>
<dbReference type="RefSeq" id="XP_008092871.1">
    <property type="nucleotide sequence ID" value="XM_008094680.1"/>
</dbReference>
<dbReference type="VEuPathDB" id="FungiDB:GLRG_03995"/>
<keyword evidence="1" id="KW-0175">Coiled coil</keyword>
<proteinExistence type="predicted"/>
<name>E3QD79_COLGM</name>
<reference evidence="5" key="1">
    <citation type="journal article" date="2012" name="Nat. Genet.">
        <title>Lifestyle transitions in plant pathogenic Colletotrichum fungi deciphered by genome and transcriptome analyses.</title>
        <authorList>
            <person name="O'Connell R.J."/>
            <person name="Thon M.R."/>
            <person name="Hacquard S."/>
            <person name="Amyotte S.G."/>
            <person name="Kleemann J."/>
            <person name="Torres M.F."/>
            <person name="Damm U."/>
            <person name="Buiate E.A."/>
            <person name="Epstein L."/>
            <person name="Alkan N."/>
            <person name="Altmueller J."/>
            <person name="Alvarado-Balderrama L."/>
            <person name="Bauser C.A."/>
            <person name="Becker C."/>
            <person name="Birren B.W."/>
            <person name="Chen Z."/>
            <person name="Choi J."/>
            <person name="Crouch J.A."/>
            <person name="Duvick J.P."/>
            <person name="Farman M.A."/>
            <person name="Gan P."/>
            <person name="Heiman D."/>
            <person name="Henrissat B."/>
            <person name="Howard R.J."/>
            <person name="Kabbage M."/>
            <person name="Koch C."/>
            <person name="Kracher B."/>
            <person name="Kubo Y."/>
            <person name="Law A.D."/>
            <person name="Lebrun M.-H."/>
            <person name="Lee Y.-H."/>
            <person name="Miyara I."/>
            <person name="Moore N."/>
            <person name="Neumann U."/>
            <person name="Nordstroem K."/>
            <person name="Panaccione D.G."/>
            <person name="Panstruga R."/>
            <person name="Place M."/>
            <person name="Proctor R.H."/>
            <person name="Prusky D."/>
            <person name="Rech G."/>
            <person name="Reinhardt R."/>
            <person name="Rollins J.A."/>
            <person name="Rounsley S."/>
            <person name="Schardl C.L."/>
            <person name="Schwartz D.C."/>
            <person name="Shenoy N."/>
            <person name="Shirasu K."/>
            <person name="Sikhakolli U.R."/>
            <person name="Stueber K."/>
            <person name="Sukno S.A."/>
            <person name="Sweigard J.A."/>
            <person name="Takano Y."/>
            <person name="Takahara H."/>
            <person name="Trail F."/>
            <person name="van der Does H.C."/>
            <person name="Voll L.M."/>
            <person name="Will I."/>
            <person name="Young S."/>
            <person name="Zeng Q."/>
            <person name="Zhang J."/>
            <person name="Zhou S."/>
            <person name="Dickman M.B."/>
            <person name="Schulze-Lefert P."/>
            <person name="Ver Loren van Themaat E."/>
            <person name="Ma L.-J."/>
            <person name="Vaillancourt L.J."/>
        </authorList>
    </citation>
    <scope>NUCLEOTIDE SEQUENCE [LARGE SCALE GENOMIC DNA]</scope>
    <source>
        <strain evidence="5">M1.001 / M2 / FGSC 10212</strain>
    </source>
</reference>
<evidence type="ECO:0000256" key="2">
    <source>
        <dbReference type="SAM" id="MobiDB-lite"/>
    </source>
</evidence>
<feature type="compositionally biased region" description="Polar residues" evidence="2">
    <location>
        <begin position="394"/>
        <end position="406"/>
    </location>
</feature>
<evidence type="ECO:0000256" key="1">
    <source>
        <dbReference type="SAM" id="Coils"/>
    </source>
</evidence>
<dbReference type="eggNOG" id="ENOG502SZSI">
    <property type="taxonomic scope" value="Eukaryota"/>
</dbReference>
<keyword evidence="3" id="KW-1133">Transmembrane helix</keyword>
<feature type="region of interest" description="Disordered" evidence="2">
    <location>
        <begin position="226"/>
        <end position="268"/>
    </location>
</feature>
<dbReference type="AlphaFoldDB" id="E3QD79"/>
<accession>E3QD79</accession>
<feature type="region of interest" description="Disordered" evidence="2">
    <location>
        <begin position="108"/>
        <end position="137"/>
    </location>
</feature>
<feature type="compositionally biased region" description="Low complexity" evidence="2">
    <location>
        <begin position="113"/>
        <end position="125"/>
    </location>
</feature>
<keyword evidence="3" id="KW-0812">Transmembrane</keyword>
<protein>
    <submittedName>
        <fullName evidence="4">Uncharacterized protein</fullName>
    </submittedName>
</protein>
<dbReference type="CDD" id="cd12087">
    <property type="entry name" value="TM_EGFR-like"/>
    <property type="match status" value="1"/>
</dbReference>
<feature type="transmembrane region" description="Helical" evidence="3">
    <location>
        <begin position="274"/>
        <end position="296"/>
    </location>
</feature>
<evidence type="ECO:0000256" key="3">
    <source>
        <dbReference type="SAM" id="Phobius"/>
    </source>
</evidence>
<evidence type="ECO:0000313" key="4">
    <source>
        <dbReference type="EMBL" id="EFQ28851.1"/>
    </source>
</evidence>